<dbReference type="EMBL" id="JARBJD010000025">
    <property type="protein sequence ID" value="KAK2960085.1"/>
    <property type="molecule type" value="Genomic_DNA"/>
</dbReference>
<comment type="caution">
    <text evidence="1">The sequence shown here is derived from an EMBL/GenBank/DDBJ whole genome shotgun (WGS) entry which is preliminary data.</text>
</comment>
<dbReference type="Proteomes" id="UP001281761">
    <property type="component" value="Unassembled WGS sequence"/>
</dbReference>
<reference evidence="1 2" key="1">
    <citation type="journal article" date="2022" name="bioRxiv">
        <title>Genomics of Preaxostyla Flagellates Illuminates Evolutionary Transitions and the Path Towards Mitochondrial Loss.</title>
        <authorList>
            <person name="Novak L.V.F."/>
            <person name="Treitli S.C."/>
            <person name="Pyrih J."/>
            <person name="Halakuc P."/>
            <person name="Pipaliya S.V."/>
            <person name="Vacek V."/>
            <person name="Brzon O."/>
            <person name="Soukal P."/>
            <person name="Eme L."/>
            <person name="Dacks J.B."/>
            <person name="Karnkowska A."/>
            <person name="Elias M."/>
            <person name="Hampl V."/>
        </authorList>
    </citation>
    <scope>NUCLEOTIDE SEQUENCE [LARGE SCALE GENOMIC DNA]</scope>
    <source>
        <strain evidence="1">NAU3</strain>
        <tissue evidence="1">Gut</tissue>
    </source>
</reference>
<protein>
    <submittedName>
        <fullName evidence="1">Uncharacterized protein</fullName>
    </submittedName>
</protein>
<accession>A0ABQ9Y8M0</accession>
<evidence type="ECO:0000313" key="1">
    <source>
        <dbReference type="EMBL" id="KAK2960085.1"/>
    </source>
</evidence>
<organism evidence="1 2">
    <name type="scientific">Blattamonas nauphoetae</name>
    <dbReference type="NCBI Taxonomy" id="2049346"/>
    <lineage>
        <taxon>Eukaryota</taxon>
        <taxon>Metamonada</taxon>
        <taxon>Preaxostyla</taxon>
        <taxon>Oxymonadida</taxon>
        <taxon>Blattamonas</taxon>
    </lineage>
</organism>
<dbReference type="InterPro" id="IPR016024">
    <property type="entry name" value="ARM-type_fold"/>
</dbReference>
<sequence>MENDSETSHTTSDSFALVKAEHPFDNALQDKTAQFLKNIEPTWRDISDYAVKLVTDLVPSSTGSLSGFVVSIFTLLSSPHSTVVIATLSFLQKTTLWSNPPILCRLVESDLVTNVLANIQPHPPTISGNEEIYDNLIDIIDSCIDLVSPFSLDQLGITNAVDKYNHREMIFQKAVLPSSQFVTFLISNRYDLNRDLLSSFMSLLYKFLDICPFHCPTLEFVLASPIVMAFSSCLSYVEDDDYDWTLLSRINRSLQEWKNYGPEVVQSAKQLFHTLFFEGFEDTLDEFATFMCDSEYNNDISKRCHSIRKILGSNIFNADFDDGIVFGHSEDEVAYDEGEEVISESNDDADRS</sequence>
<name>A0ABQ9Y8M0_9EUKA</name>
<keyword evidence="2" id="KW-1185">Reference proteome</keyword>
<evidence type="ECO:0000313" key="2">
    <source>
        <dbReference type="Proteomes" id="UP001281761"/>
    </source>
</evidence>
<gene>
    <name evidence="1" type="ORF">BLNAU_4968</name>
</gene>
<dbReference type="SUPFAM" id="SSF48371">
    <property type="entry name" value="ARM repeat"/>
    <property type="match status" value="1"/>
</dbReference>
<proteinExistence type="predicted"/>